<keyword evidence="1" id="KW-1133">Transmembrane helix</keyword>
<keyword evidence="1" id="KW-0472">Membrane</keyword>
<dbReference type="Gene3D" id="1.50.10.100">
    <property type="entry name" value="Chondroitin AC/alginate lyase"/>
    <property type="match status" value="1"/>
</dbReference>
<dbReference type="AlphaFoldDB" id="B9W4B3"/>
<reference evidence="2" key="1">
    <citation type="journal article" date="2009" name="Science">
        <title>Polydnaviruses of Braconid Wasps Derive from an Ancestral Nudivirus.</title>
        <authorList>
            <person name="Bezier A."/>
            <person name="Annaheim M."/>
            <person name="Herbiniere J."/>
            <person name="Wetterwald C."/>
            <person name="Gyapay G."/>
            <person name="Bernard-Samain S."/>
            <person name="Wincker P."/>
            <person name="Roditi I."/>
            <person name="Heller M."/>
            <person name="Belgahzi M."/>
            <person name="Pfister-Wilhem R."/>
            <person name="Periquet G."/>
            <person name="Dupuy C."/>
            <person name="Huguet E."/>
            <person name="Volkoff A.N."/>
            <person name="Lanzrein B."/>
            <person name="Drezen J.M."/>
        </authorList>
    </citation>
    <scope>NUCLEOTIDE SEQUENCE</scope>
    <source>
        <tissue evidence="2">Ovary</tissue>
    </source>
</reference>
<organism evidence="2">
    <name type="scientific">Chelonus inanitus</name>
    <dbReference type="NCBI Taxonomy" id="49201"/>
    <lineage>
        <taxon>Eukaryota</taxon>
        <taxon>Metazoa</taxon>
        <taxon>Ecdysozoa</taxon>
        <taxon>Arthropoda</taxon>
        <taxon>Hexapoda</taxon>
        <taxon>Insecta</taxon>
        <taxon>Pterygota</taxon>
        <taxon>Neoptera</taxon>
        <taxon>Endopterygota</taxon>
        <taxon>Hymenoptera</taxon>
        <taxon>Apocrita</taxon>
        <taxon>Ichneumonoidea</taxon>
        <taxon>Braconidae</taxon>
        <taxon>Cheloninae</taxon>
        <taxon>Chelonus</taxon>
    </lineage>
</organism>
<dbReference type="EMBL" id="FM201589">
    <property type="protein sequence ID" value="CAR40197.1"/>
    <property type="molecule type" value="mRNA"/>
</dbReference>
<evidence type="ECO:0000256" key="1">
    <source>
        <dbReference type="SAM" id="Phobius"/>
    </source>
</evidence>
<sequence length="637" mass="75129">MEINPDSIIYDKKKSAFIALLAVVIIIDVIIVFNIVKVVFSNNNSSEKKFIRKIRDTIVKKTILGNSEMEIINQYSFNHNNKSPHEQFDNWDSNVTPLENMCLFGFKLLEYYGYNHKSYKYLQIVEDIILRIDKALTNVSKMEVLENDGDKMNTQGLTIYPWGTNWYPFSVYIPKLMIMYEYIGNNDCIKKYVCHKNIIRLIPVLNKSLDIFRDGANLAYIALPRLLTNYLYDRETYEKDKKSKEYEDLCNVYNINFLDGDQISNGMYEDGSYIFHKNIATYSYLVTLCNFYEEIFIIINGKSQLREIMKLLLEKLLHPTIPYTTFGLFGRNGDRLNKHWWGIKGKLGIAIIPFIGLGLFKTKRFMFSLRIQRPGIAAYETDIVCKGEFALGWIQLRKMYLINRVYPNPLTWQILKNEPGIMSVVNEEFKQLLPEKKDYTVQSYMCENIKNSFIGRLVYPELMFWRNQYKFSKMYNCFVVEMGVVTRNGFEIYYYINNKLEDRTLQFRVFDNDIKSDDKIKMTVEGAEIVDGFIQIHPHEEVEFTWRILFNNTNKTVIEKFKKSSNMIFYYDTNKYVIELQKNPKKSSKIFYFTVSCFNSNNRLLYVIGGSSNSKINDSMKNGETVLKREPLTFMYF</sequence>
<gene>
    <name evidence="2" type="primary">odv-e66</name>
</gene>
<proteinExistence type="evidence at transcript level"/>
<dbReference type="InterPro" id="IPR008929">
    <property type="entry name" value="Chondroitin_lyas"/>
</dbReference>
<evidence type="ECO:0000313" key="2">
    <source>
        <dbReference type="EMBL" id="CAR40197.1"/>
    </source>
</evidence>
<keyword evidence="2" id="KW-0261">Viral envelope protein</keyword>
<accession>B9W4B3</accession>
<protein>
    <submittedName>
        <fullName evidence="2">Putative envelope protein ODV-E66</fullName>
    </submittedName>
</protein>
<feature type="transmembrane region" description="Helical" evidence="1">
    <location>
        <begin position="340"/>
        <end position="360"/>
    </location>
</feature>
<feature type="transmembrane region" description="Helical" evidence="1">
    <location>
        <begin position="16"/>
        <end position="36"/>
    </location>
</feature>
<keyword evidence="2" id="KW-0946">Virion</keyword>
<name>B9W4B3_9HYME</name>
<keyword evidence="1" id="KW-0812">Transmembrane</keyword>
<dbReference type="SUPFAM" id="SSF48230">
    <property type="entry name" value="Chondroitin AC/alginate lyase"/>
    <property type="match status" value="1"/>
</dbReference>